<dbReference type="STRING" id="67767.A0A0J7KJH5"/>
<reference evidence="1 2" key="1">
    <citation type="submission" date="2015-04" db="EMBL/GenBank/DDBJ databases">
        <title>Lasius niger genome sequencing.</title>
        <authorList>
            <person name="Konorov E.A."/>
            <person name="Nikitin M.A."/>
            <person name="Kirill M.V."/>
            <person name="Chang P."/>
        </authorList>
    </citation>
    <scope>NUCLEOTIDE SEQUENCE [LARGE SCALE GENOMIC DNA]</scope>
    <source>
        <tissue evidence="1">Whole</tissue>
    </source>
</reference>
<gene>
    <name evidence="1" type="ORF">RF55_9859</name>
</gene>
<sequence>MVIVSTCFPHKDIHKQSWMSPGYGTANQIDYIIMEAKHNSDIMDVRSYRGANVDSDHYLVIAKIRSRITTMKEEKKISQKRFETDWLECGL</sequence>
<protein>
    <submittedName>
        <fullName evidence="1">Craniofacial development protein 2-like protein</fullName>
    </submittedName>
</protein>
<evidence type="ECO:0000313" key="2">
    <source>
        <dbReference type="Proteomes" id="UP000036403"/>
    </source>
</evidence>
<name>A0A0J7KJH5_LASNI</name>
<dbReference type="OrthoDB" id="7555192at2759"/>
<dbReference type="AlphaFoldDB" id="A0A0J7KJH5"/>
<accession>A0A0J7KJH5</accession>
<organism evidence="1 2">
    <name type="scientific">Lasius niger</name>
    <name type="common">Black garden ant</name>
    <dbReference type="NCBI Taxonomy" id="67767"/>
    <lineage>
        <taxon>Eukaryota</taxon>
        <taxon>Metazoa</taxon>
        <taxon>Ecdysozoa</taxon>
        <taxon>Arthropoda</taxon>
        <taxon>Hexapoda</taxon>
        <taxon>Insecta</taxon>
        <taxon>Pterygota</taxon>
        <taxon>Neoptera</taxon>
        <taxon>Endopterygota</taxon>
        <taxon>Hymenoptera</taxon>
        <taxon>Apocrita</taxon>
        <taxon>Aculeata</taxon>
        <taxon>Formicoidea</taxon>
        <taxon>Formicidae</taxon>
        <taxon>Formicinae</taxon>
        <taxon>Lasius</taxon>
        <taxon>Lasius</taxon>
    </lineage>
</organism>
<keyword evidence="2" id="KW-1185">Reference proteome</keyword>
<dbReference type="PaxDb" id="67767-A0A0J7KJH5"/>
<proteinExistence type="predicted"/>
<evidence type="ECO:0000313" key="1">
    <source>
        <dbReference type="EMBL" id="KMQ90394.1"/>
    </source>
</evidence>
<dbReference type="EMBL" id="LBMM01006690">
    <property type="protein sequence ID" value="KMQ90394.1"/>
    <property type="molecule type" value="Genomic_DNA"/>
</dbReference>
<dbReference type="Proteomes" id="UP000036403">
    <property type="component" value="Unassembled WGS sequence"/>
</dbReference>
<comment type="caution">
    <text evidence="1">The sequence shown here is derived from an EMBL/GenBank/DDBJ whole genome shotgun (WGS) entry which is preliminary data.</text>
</comment>